<evidence type="ECO:0000256" key="1">
    <source>
        <dbReference type="SAM" id="SignalP"/>
    </source>
</evidence>
<dbReference type="InterPro" id="IPR016187">
    <property type="entry name" value="CTDL_fold"/>
</dbReference>
<dbReference type="CDD" id="cd00037">
    <property type="entry name" value="CLECT"/>
    <property type="match status" value="2"/>
</dbReference>
<evidence type="ECO:0000259" key="2">
    <source>
        <dbReference type="PROSITE" id="PS50041"/>
    </source>
</evidence>
<dbReference type="SUPFAM" id="SSF56436">
    <property type="entry name" value="C-type lectin-like"/>
    <property type="match status" value="3"/>
</dbReference>
<dbReference type="InterPro" id="IPR016186">
    <property type="entry name" value="C-type_lectin-like/link_sf"/>
</dbReference>
<keyword evidence="1" id="KW-0732">Signal</keyword>
<dbReference type="Pfam" id="PF00059">
    <property type="entry name" value="Lectin_C"/>
    <property type="match status" value="3"/>
</dbReference>
<dbReference type="PANTHER" id="PTHR45784">
    <property type="entry name" value="C-TYPE LECTIN DOMAIN FAMILY 20 MEMBER A-RELATED"/>
    <property type="match status" value="1"/>
</dbReference>
<feature type="signal peptide" evidence="1">
    <location>
        <begin position="1"/>
        <end position="19"/>
    </location>
</feature>
<reference evidence="3" key="3">
    <citation type="submission" date="2025-09" db="UniProtKB">
        <authorList>
            <consortium name="Ensembl"/>
        </authorList>
    </citation>
    <scope>IDENTIFICATION</scope>
</reference>
<evidence type="ECO:0000313" key="4">
    <source>
        <dbReference type="Proteomes" id="UP000694548"/>
    </source>
</evidence>
<keyword evidence="4" id="KW-1185">Reference proteome</keyword>
<feature type="domain" description="C-type lectin" evidence="2">
    <location>
        <begin position="242"/>
        <end position="354"/>
    </location>
</feature>
<proteinExistence type="predicted"/>
<dbReference type="Proteomes" id="UP000694548">
    <property type="component" value="Chromosome sgr07"/>
</dbReference>
<evidence type="ECO:0000313" key="3">
    <source>
        <dbReference type="Ensembl" id="ENSNFUP00015024605.1"/>
    </source>
</evidence>
<protein>
    <recommendedName>
        <fullName evidence="2">C-type lectin domain-containing protein</fullName>
    </recommendedName>
</protein>
<accession>A0A8C6LVF0</accession>
<feature type="domain" description="C-type lectin" evidence="2">
    <location>
        <begin position="131"/>
        <end position="236"/>
    </location>
</feature>
<dbReference type="AlphaFoldDB" id="A0A8C6LVF0"/>
<dbReference type="InterPro" id="IPR001304">
    <property type="entry name" value="C-type_lectin-like"/>
</dbReference>
<dbReference type="Gene3D" id="3.10.100.10">
    <property type="entry name" value="Mannose-Binding Protein A, subunit A"/>
    <property type="match status" value="3"/>
</dbReference>
<feature type="domain" description="C-type lectin" evidence="2">
    <location>
        <begin position="25"/>
        <end position="129"/>
    </location>
</feature>
<dbReference type="PANTHER" id="PTHR45784:SF8">
    <property type="entry name" value="C-TYPE MANNOSE RECEPTOR 2-RELATED"/>
    <property type="match status" value="1"/>
</dbReference>
<dbReference type="GeneTree" id="ENSGT00940000163460"/>
<dbReference type="SMART" id="SM00034">
    <property type="entry name" value="CLECT"/>
    <property type="match status" value="3"/>
</dbReference>
<reference evidence="3" key="2">
    <citation type="submission" date="2025-08" db="UniProtKB">
        <authorList>
            <consortium name="Ensembl"/>
        </authorList>
    </citation>
    <scope>IDENTIFICATION</scope>
</reference>
<dbReference type="PROSITE" id="PS50041">
    <property type="entry name" value="C_TYPE_LECTIN_2"/>
    <property type="match status" value="3"/>
</dbReference>
<feature type="chain" id="PRO_5034683283" description="C-type lectin domain-containing protein" evidence="1">
    <location>
        <begin position="20"/>
        <end position="356"/>
    </location>
</feature>
<dbReference type="Ensembl" id="ENSNFUT00015025722.1">
    <property type="protein sequence ID" value="ENSNFUP00015024605.1"/>
    <property type="gene ID" value="ENSNFUG00015011910.1"/>
</dbReference>
<organism evidence="3 4">
    <name type="scientific">Nothobranchius furzeri</name>
    <name type="common">Turquoise killifish</name>
    <dbReference type="NCBI Taxonomy" id="105023"/>
    <lineage>
        <taxon>Eukaryota</taxon>
        <taxon>Metazoa</taxon>
        <taxon>Chordata</taxon>
        <taxon>Craniata</taxon>
        <taxon>Vertebrata</taxon>
        <taxon>Euteleostomi</taxon>
        <taxon>Actinopterygii</taxon>
        <taxon>Neopterygii</taxon>
        <taxon>Teleostei</taxon>
        <taxon>Neoteleostei</taxon>
        <taxon>Acanthomorphata</taxon>
        <taxon>Ovalentaria</taxon>
        <taxon>Atherinomorphae</taxon>
        <taxon>Cyprinodontiformes</taxon>
        <taxon>Nothobranchiidae</taxon>
        <taxon>Nothobranchius</taxon>
    </lineage>
</organism>
<sequence>MRSMLSGALMLLIVSISSGVVLKRYQYFEFNRNWSDAQSLCRKYSGDLATIYNQPDMNSLWLRWYIVWINLHRDSNTGQKWVWTDGTVYNGYNWAPNEPDPSEDCAVISAMNNKYYGLSCEGYAFSFCENYALDYYYFIPKSMTWSEAQQHCQNNYGNLAKFNNNNMGGIFPYQHFPVWIGLHRDGGSWSWSSGVSKYNSWDPAEPSSNGDCVSIGSLTKNMATQNCGAHFPFICMWENLLLVKENKSWEEALEFCRALTSTVNSNLRFDLLSVQPGDQQQYVMAKIMEANSDEVWTGLHFLAGEWLWVNGEDVLYRDLPVCPALQQHCGAISKSISDSLEARDCLERKNFLCYVF</sequence>
<reference evidence="3" key="1">
    <citation type="submission" date="2014-08" db="EMBL/GenBank/DDBJ databases">
        <authorList>
            <person name="Senf B."/>
            <person name="Petzold A."/>
            <person name="Downie B.R."/>
            <person name="Koch P."/>
            <person name="Platzer M."/>
        </authorList>
    </citation>
    <scope>NUCLEOTIDE SEQUENCE [LARGE SCALE GENOMIC DNA]</scope>
    <source>
        <strain evidence="3">GRZ</strain>
    </source>
</reference>
<name>A0A8C6LVF0_NOTFU</name>